<protein>
    <recommendedName>
        <fullName evidence="1">Prenylated flavin chaperone LpdD-like domain-containing protein</fullName>
    </recommendedName>
</protein>
<dbReference type="EMBL" id="AYYI01000044">
    <property type="protein sequence ID" value="KRM97199.1"/>
    <property type="molecule type" value="Genomic_DNA"/>
</dbReference>
<name>A0A0R2CYU4_9LACO</name>
<comment type="caution">
    <text evidence="2">The sequence shown here is derived from an EMBL/GenBank/DDBJ whole genome shotgun (WGS) entry which is preliminary data.</text>
</comment>
<evidence type="ECO:0000313" key="3">
    <source>
        <dbReference type="Proteomes" id="UP000051638"/>
    </source>
</evidence>
<dbReference type="RefSeq" id="WP_057874191.1">
    <property type="nucleotide sequence ID" value="NZ_AYYI01000044.1"/>
</dbReference>
<feature type="domain" description="Prenylated flavin chaperone LpdD-like" evidence="1">
    <location>
        <begin position="9"/>
        <end position="118"/>
    </location>
</feature>
<gene>
    <name evidence="2" type="ORF">FC24_GL001647</name>
</gene>
<evidence type="ECO:0000313" key="2">
    <source>
        <dbReference type="EMBL" id="KRM97199.1"/>
    </source>
</evidence>
<reference evidence="2 3" key="1">
    <citation type="journal article" date="2015" name="Genome Announc.">
        <title>Expanding the biotechnology potential of lactobacilli through comparative genomics of 213 strains and associated genera.</title>
        <authorList>
            <person name="Sun Z."/>
            <person name="Harris H.M."/>
            <person name="McCann A."/>
            <person name="Guo C."/>
            <person name="Argimon S."/>
            <person name="Zhang W."/>
            <person name="Yang X."/>
            <person name="Jeffery I.B."/>
            <person name="Cooney J.C."/>
            <person name="Kagawa T.F."/>
            <person name="Liu W."/>
            <person name="Song Y."/>
            <person name="Salvetti E."/>
            <person name="Wrobel A."/>
            <person name="Rasinkangas P."/>
            <person name="Parkhill J."/>
            <person name="Rea M.C."/>
            <person name="O'Sullivan O."/>
            <person name="Ritari J."/>
            <person name="Douillard F.P."/>
            <person name="Paul Ross R."/>
            <person name="Yang R."/>
            <person name="Briner A.E."/>
            <person name="Felis G.E."/>
            <person name="de Vos W.M."/>
            <person name="Barrangou R."/>
            <person name="Klaenhammer T.R."/>
            <person name="Caufield P.W."/>
            <person name="Cui Y."/>
            <person name="Zhang H."/>
            <person name="O'Toole P.W."/>
        </authorList>
    </citation>
    <scope>NUCLEOTIDE SEQUENCE [LARGE SCALE GENOMIC DNA]</scope>
    <source>
        <strain evidence="2 3">DSM 20253</strain>
    </source>
</reference>
<keyword evidence="3" id="KW-1185">Reference proteome</keyword>
<evidence type="ECO:0000259" key="1">
    <source>
        <dbReference type="Pfam" id="PF21758"/>
    </source>
</evidence>
<accession>A0A0R2CYU4</accession>
<sequence length="137" mass="14923">MKATFTDTQAGYLIKVQLQQIGPDLLLVITGGDHPHVGTVTTLSPQSAAQTIRFPSHDGRLHKDGLLAKVLAKQIQPMLKGTCTITAGVHVNQISQRQIDMASTKAKILGQQVARWLKQHPVQVTPPSYYGADEQPH</sequence>
<dbReference type="PATRIC" id="fig|1423796.3.peg.1674"/>
<dbReference type="AlphaFoldDB" id="A0A0R2CYU4"/>
<proteinExistence type="predicted"/>
<dbReference type="Proteomes" id="UP000051638">
    <property type="component" value="Unassembled WGS sequence"/>
</dbReference>
<dbReference type="STRING" id="1423796.FC24_GL001647"/>
<dbReference type="InterPro" id="IPR048844">
    <property type="entry name" value="LpdD_chaperone-like"/>
</dbReference>
<dbReference type="Pfam" id="PF21758">
    <property type="entry name" value="PAC_bac"/>
    <property type="match status" value="1"/>
</dbReference>
<dbReference type="OrthoDB" id="2243237at2"/>
<organism evidence="2 3">
    <name type="scientific">Loigolactobacillus rennini DSM 20253</name>
    <dbReference type="NCBI Taxonomy" id="1423796"/>
    <lineage>
        <taxon>Bacteria</taxon>
        <taxon>Bacillati</taxon>
        <taxon>Bacillota</taxon>
        <taxon>Bacilli</taxon>
        <taxon>Lactobacillales</taxon>
        <taxon>Lactobacillaceae</taxon>
        <taxon>Loigolactobacillus</taxon>
    </lineage>
</organism>